<dbReference type="RefSeq" id="WP_168442251.1">
    <property type="nucleotide sequence ID" value="NZ_CAAHFG010000001.1"/>
</dbReference>
<dbReference type="NCBIfam" id="TIGR01936">
    <property type="entry name" value="nqrA"/>
    <property type="match status" value="1"/>
</dbReference>
<sequence length="452" mass="50274">MANFKIKKGFDVKVIGRPKTTVEEYASQQLFAVYPSEFEGLKPRLLVKAGDTVKRGDVLFENKKNEKMVFRSPCSGTIRAVNLGARRFPVEILIDRDLQSTENVTFETYTQDSVGQLSREQMADHLLNAGLWPLIKQRPFSKIADPDTAPKAVFINAANSAPFQADFSVVLKGDEDAFQTGINALARLTEGKVHLCKSAGSDIPDFQHAESHTFAGKHPSGNTSVHINRISPILPHDTVYTLAAQDVILIGKLLTTGELPKTKVIALAGPAVKEEFRQYYKVQLGASLQPLLEKTLEGEEVRIINGNILWGEKVQADTCVPYYGSELFALEEDRSRHLMGWTMPGLFQYSSHRVNLSSVMGFAHEWKLGTSMHGSKRAMVVTGWMDKHQPLNIMTDFLMRACLAHDTDEMVQLGILETDPEDFALASFVDPHKTDVCGIIKRGLEEIEEEGI</sequence>
<evidence type="ECO:0000313" key="12">
    <source>
        <dbReference type="EMBL" id="VGO14271.1"/>
    </source>
</evidence>
<dbReference type="EMBL" id="CAAHFG010000001">
    <property type="protein sequence ID" value="VGO14271.1"/>
    <property type="molecule type" value="Genomic_DNA"/>
</dbReference>
<dbReference type="NCBIfam" id="NF003761">
    <property type="entry name" value="PRK05352.1-4"/>
    <property type="match status" value="1"/>
</dbReference>
<evidence type="ECO:0000259" key="9">
    <source>
        <dbReference type="Pfam" id="PF05896"/>
    </source>
</evidence>
<dbReference type="InterPro" id="IPR022615">
    <property type="entry name" value="NqrA_C_domain"/>
</dbReference>
<keyword evidence="13" id="KW-1185">Reference proteome</keyword>
<comment type="function">
    <text evidence="8">NQR complex catalyzes the reduction of ubiquinone-1 to ubiquinol by two successive reactions, coupled with the transport of Na(+) ions from the cytoplasm to the periplasm. NqrA to NqrE are probably involved in the second step, the conversion of ubisemiquinone to ubiquinol.</text>
</comment>
<evidence type="ECO:0000256" key="4">
    <source>
        <dbReference type="ARBA" id="ARBA00023053"/>
    </source>
</evidence>
<keyword evidence="4 8" id="KW-0915">Sodium</keyword>
<dbReference type="Pfam" id="PF24836">
    <property type="entry name" value="NQRA_2nd"/>
    <property type="match status" value="1"/>
</dbReference>
<proteinExistence type="inferred from homology"/>
<evidence type="ECO:0000313" key="13">
    <source>
        <dbReference type="Proteomes" id="UP000366872"/>
    </source>
</evidence>
<evidence type="ECO:0000259" key="11">
    <source>
        <dbReference type="Pfam" id="PF24836"/>
    </source>
</evidence>
<dbReference type="Pfam" id="PF05896">
    <property type="entry name" value="NQRA_N"/>
    <property type="match status" value="1"/>
</dbReference>
<evidence type="ECO:0000256" key="3">
    <source>
        <dbReference type="ARBA" id="ARBA00023027"/>
    </source>
</evidence>
<dbReference type="HAMAP" id="MF_00425">
    <property type="entry name" value="NqrA"/>
    <property type="match status" value="1"/>
</dbReference>
<evidence type="ECO:0000256" key="2">
    <source>
        <dbReference type="ARBA" id="ARBA00022967"/>
    </source>
</evidence>
<evidence type="ECO:0000259" key="10">
    <source>
        <dbReference type="Pfam" id="PF11973"/>
    </source>
</evidence>
<evidence type="ECO:0000256" key="6">
    <source>
        <dbReference type="ARBA" id="ARBA00023075"/>
    </source>
</evidence>
<organism evidence="12 13">
    <name type="scientific">Pontiella desulfatans</name>
    <dbReference type="NCBI Taxonomy" id="2750659"/>
    <lineage>
        <taxon>Bacteria</taxon>
        <taxon>Pseudomonadati</taxon>
        <taxon>Kiritimatiellota</taxon>
        <taxon>Kiritimatiellia</taxon>
        <taxon>Kiritimatiellales</taxon>
        <taxon>Pontiellaceae</taxon>
        <taxon>Pontiella</taxon>
    </lineage>
</organism>
<evidence type="ECO:0000256" key="7">
    <source>
        <dbReference type="ARBA" id="ARBA00023201"/>
    </source>
</evidence>
<keyword evidence="5 8" id="KW-0406">Ion transport</keyword>
<comment type="catalytic activity">
    <reaction evidence="8">
        <text>a ubiquinone + n Na(+)(in) + NADH + H(+) = a ubiquinol + n Na(+)(out) + NAD(+)</text>
        <dbReference type="Rhea" id="RHEA:47748"/>
        <dbReference type="Rhea" id="RHEA-COMP:9565"/>
        <dbReference type="Rhea" id="RHEA-COMP:9566"/>
        <dbReference type="ChEBI" id="CHEBI:15378"/>
        <dbReference type="ChEBI" id="CHEBI:16389"/>
        <dbReference type="ChEBI" id="CHEBI:17976"/>
        <dbReference type="ChEBI" id="CHEBI:29101"/>
        <dbReference type="ChEBI" id="CHEBI:57540"/>
        <dbReference type="ChEBI" id="CHEBI:57945"/>
        <dbReference type="EC" id="7.2.1.1"/>
    </reaction>
</comment>
<keyword evidence="1 8" id="KW-0813">Transport</keyword>
<evidence type="ECO:0000256" key="8">
    <source>
        <dbReference type="HAMAP-Rule" id="MF_00425"/>
    </source>
</evidence>
<dbReference type="InterPro" id="IPR008703">
    <property type="entry name" value="NqrA"/>
</dbReference>
<name>A0A6C2U3Z5_PONDE</name>
<dbReference type="AlphaFoldDB" id="A0A6C2U3Z5"/>
<evidence type="ECO:0000256" key="5">
    <source>
        <dbReference type="ARBA" id="ARBA00023065"/>
    </source>
</evidence>
<keyword evidence="6 8" id="KW-0830">Ubiquinone</keyword>
<keyword evidence="3 8" id="KW-0520">NAD</keyword>
<accession>A0A6C2U3Z5</accession>
<comment type="similarity">
    <text evidence="8">Belongs to the NqrA family.</text>
</comment>
<dbReference type="Pfam" id="PF11973">
    <property type="entry name" value="NQRA_SLBB"/>
    <property type="match status" value="1"/>
</dbReference>
<dbReference type="EC" id="7.2.1.1" evidence="8"/>
<dbReference type="InterPro" id="IPR056148">
    <property type="entry name" value="NQRA_2nd"/>
</dbReference>
<dbReference type="PANTHER" id="PTHR37839:SF1">
    <property type="entry name" value="NA(+)-TRANSLOCATING NADH-QUINONE REDUCTASE SUBUNIT A"/>
    <property type="match status" value="1"/>
</dbReference>
<dbReference type="GO" id="GO:0006814">
    <property type="term" value="P:sodium ion transport"/>
    <property type="evidence" value="ECO:0007669"/>
    <property type="project" value="UniProtKB-UniRule"/>
</dbReference>
<dbReference type="Proteomes" id="UP000366872">
    <property type="component" value="Unassembled WGS sequence"/>
</dbReference>
<reference evidence="12 13" key="1">
    <citation type="submission" date="2019-04" db="EMBL/GenBank/DDBJ databases">
        <authorList>
            <person name="Van Vliet M D."/>
        </authorList>
    </citation>
    <scope>NUCLEOTIDE SEQUENCE [LARGE SCALE GENOMIC DNA]</scope>
    <source>
        <strain evidence="12 13">F1</strain>
    </source>
</reference>
<keyword evidence="2 8" id="KW-1278">Translocase</keyword>
<keyword evidence="7 8" id="KW-0739">Sodium transport</keyword>
<gene>
    <name evidence="8 12" type="primary">nqrA</name>
    <name evidence="12" type="ORF">PDESU_02830</name>
</gene>
<dbReference type="InterPro" id="IPR056147">
    <property type="entry name" value="NQRA_N"/>
</dbReference>
<comment type="subunit">
    <text evidence="8">Composed of six subunits; NqrA, NqrB, NqrC, NqrD, NqrE and NqrF.</text>
</comment>
<evidence type="ECO:0000256" key="1">
    <source>
        <dbReference type="ARBA" id="ARBA00022448"/>
    </source>
</evidence>
<protein>
    <recommendedName>
        <fullName evidence="8">Na(+)-translocating NADH-quinone reductase subunit A</fullName>
        <shortName evidence="8">Na(+)-NQR subunit A</shortName>
        <shortName evidence="8">Na(+)-translocating NQR subunit A</shortName>
        <ecNumber evidence="8">7.2.1.1</ecNumber>
    </recommendedName>
    <alternativeName>
        <fullName evidence="8">NQR complex subunit A</fullName>
    </alternativeName>
    <alternativeName>
        <fullName evidence="8">NQR-1 subunit A</fullName>
    </alternativeName>
</protein>
<feature type="domain" description="Na(+)-translocating NADH-quinone reductase subunit A C-terminal" evidence="10">
    <location>
        <begin position="264"/>
        <end position="315"/>
    </location>
</feature>
<dbReference type="PANTHER" id="PTHR37839">
    <property type="entry name" value="NA(+)-TRANSLOCATING NADH-QUINONE REDUCTASE SUBUNIT A"/>
    <property type="match status" value="1"/>
</dbReference>
<dbReference type="GO" id="GO:0016655">
    <property type="term" value="F:oxidoreductase activity, acting on NAD(P)H, quinone or similar compound as acceptor"/>
    <property type="evidence" value="ECO:0007669"/>
    <property type="project" value="UniProtKB-UniRule"/>
</dbReference>
<feature type="domain" description="NqrA N-terminal barrel-sandwich hybrid" evidence="9">
    <location>
        <begin position="5"/>
        <end position="96"/>
    </location>
</feature>
<feature type="domain" description="NqrA second alpha/beta" evidence="11">
    <location>
        <begin position="117"/>
        <end position="259"/>
    </location>
</feature>